<evidence type="ECO:0000259" key="1">
    <source>
        <dbReference type="Pfam" id="PF00857"/>
    </source>
</evidence>
<dbReference type="GO" id="GO:0016787">
    <property type="term" value="F:hydrolase activity"/>
    <property type="evidence" value="ECO:0007669"/>
    <property type="project" value="UniProtKB-KW"/>
</dbReference>
<dbReference type="InterPro" id="IPR050993">
    <property type="entry name" value="Isochorismatase_domain"/>
</dbReference>
<keyword evidence="3" id="KW-1185">Reference proteome</keyword>
<organism evidence="2 3">
    <name type="scientific">Vibrio gigantis</name>
    <dbReference type="NCBI Taxonomy" id="296199"/>
    <lineage>
        <taxon>Bacteria</taxon>
        <taxon>Pseudomonadati</taxon>
        <taxon>Pseudomonadota</taxon>
        <taxon>Gammaproteobacteria</taxon>
        <taxon>Vibrionales</taxon>
        <taxon>Vibrionaceae</taxon>
        <taxon>Vibrio</taxon>
    </lineage>
</organism>
<name>A0A5M9P5R4_9VIBR</name>
<dbReference type="SUPFAM" id="SSF52499">
    <property type="entry name" value="Isochorismatase-like hydrolases"/>
    <property type="match status" value="1"/>
</dbReference>
<reference evidence="2 3" key="1">
    <citation type="submission" date="2019-09" db="EMBL/GenBank/DDBJ databases">
        <title>Draft genome sequence of various Type strains from the CCUG.</title>
        <authorList>
            <person name="Pineiro-Iglesias B."/>
            <person name="Tunovic T."/>
            <person name="Unosson C."/>
            <person name="Inganas E."/>
            <person name="Ohlen M."/>
            <person name="Cardew S."/>
            <person name="Jensie-Markopoulos S."/>
            <person name="Salva-Serra F."/>
            <person name="Jaen-Luchoro D."/>
            <person name="Karlsson R."/>
            <person name="Svensson-Stadler L."/>
            <person name="Chun J."/>
            <person name="Moore E."/>
        </authorList>
    </citation>
    <scope>NUCLEOTIDE SEQUENCE [LARGE SCALE GENOMIC DNA]</scope>
    <source>
        <strain evidence="2 3">CCUG 56969T</strain>
    </source>
</reference>
<sequence length="180" mass="19995">MLMRQKTGLVVVDVQGKLARLVDESEVLITNCERLIEGAQVLGLPTISLEQNPEKLGPTVSELNGLLNDIKPIPKFTFNACDEPKFVEAVQQAKDVETWLVCGIEAHICVYQTAMGLLDLGYKVEVVSDCISSRTVLNKDLAICRMREAGVQITGLEMSLYELVKDCREPEFKSILSLIR</sequence>
<evidence type="ECO:0000313" key="2">
    <source>
        <dbReference type="EMBL" id="KAA8681352.1"/>
    </source>
</evidence>
<protein>
    <submittedName>
        <fullName evidence="2">Hydrolase</fullName>
    </submittedName>
</protein>
<dbReference type="InterPro" id="IPR036380">
    <property type="entry name" value="Isochorismatase-like_sf"/>
</dbReference>
<dbReference type="Proteomes" id="UP000322521">
    <property type="component" value="Unassembled WGS sequence"/>
</dbReference>
<dbReference type="EMBL" id="VXJS01000001">
    <property type="protein sequence ID" value="KAA8681352.1"/>
    <property type="molecule type" value="Genomic_DNA"/>
</dbReference>
<keyword evidence="2" id="KW-0378">Hydrolase</keyword>
<dbReference type="CDD" id="cd01012">
    <property type="entry name" value="YcaC_related"/>
    <property type="match status" value="1"/>
</dbReference>
<proteinExistence type="predicted"/>
<evidence type="ECO:0000313" key="3">
    <source>
        <dbReference type="Proteomes" id="UP000322521"/>
    </source>
</evidence>
<dbReference type="PANTHER" id="PTHR14119">
    <property type="entry name" value="HYDROLASE"/>
    <property type="match status" value="1"/>
</dbReference>
<dbReference type="Gene3D" id="3.40.50.850">
    <property type="entry name" value="Isochorismatase-like"/>
    <property type="match status" value="1"/>
</dbReference>
<comment type="caution">
    <text evidence="2">The sequence shown here is derived from an EMBL/GenBank/DDBJ whole genome shotgun (WGS) entry which is preliminary data.</text>
</comment>
<dbReference type="PANTHER" id="PTHR14119:SF3">
    <property type="entry name" value="ISOCHORISMATASE DOMAIN-CONTAINING PROTEIN 2"/>
    <property type="match status" value="1"/>
</dbReference>
<dbReference type="InterPro" id="IPR000868">
    <property type="entry name" value="Isochorismatase-like_dom"/>
</dbReference>
<dbReference type="Pfam" id="PF00857">
    <property type="entry name" value="Isochorismatase"/>
    <property type="match status" value="1"/>
</dbReference>
<accession>A0A5M9P5R4</accession>
<feature type="domain" description="Isochorismatase-like" evidence="1">
    <location>
        <begin position="8"/>
        <end position="156"/>
    </location>
</feature>
<dbReference type="RefSeq" id="WP_086714680.1">
    <property type="nucleotide sequence ID" value="NZ_AP025493.1"/>
</dbReference>
<gene>
    <name evidence="2" type="ORF">F4W18_02025</name>
</gene>
<dbReference type="OrthoDB" id="9796958at2"/>
<dbReference type="AlphaFoldDB" id="A0A5M9P5R4"/>